<dbReference type="GO" id="GO:0009253">
    <property type="term" value="P:peptidoglycan catabolic process"/>
    <property type="evidence" value="ECO:0007669"/>
    <property type="project" value="InterPro"/>
</dbReference>
<keyword evidence="5 6" id="KW-0326">Glycosidase</keyword>
<dbReference type="EC" id="3.2.1.17" evidence="6"/>
<dbReference type="InterPro" id="IPR034690">
    <property type="entry name" value="Endolysin_T4_type"/>
</dbReference>
<reference evidence="7 8" key="1">
    <citation type="submission" date="2017-02" db="EMBL/GenBank/DDBJ databases">
        <title>Whole genome sequencing of Rhodanobacter lindaniclasticus DSM 17932.</title>
        <authorList>
            <person name="Kumar S."/>
            <person name="Patil P."/>
            <person name="Patil P.B."/>
        </authorList>
    </citation>
    <scope>NUCLEOTIDE SEQUENCE [LARGE SCALE GENOMIC DNA]</scope>
    <source>
        <strain evidence="7 8">DSM 17932</strain>
    </source>
</reference>
<sequence length="140" mass="15469">MIAAPLIVHYEGNVPHTYADVNGVATVCAGETGPDVTWGMQLTMQECLTRLDKRLAIEWGKFEPCIKRPITMHQAAALASWEWNVGVTAACNSTLIRKLNEGQPAAAWCKELLRWTNSGGRQLKGLVTRRQGEYAMCVKP</sequence>
<gene>
    <name evidence="7" type="ORF">B1991_14370</name>
</gene>
<comment type="similarity">
    <text evidence="6">Belongs to the glycosyl hydrolase 24 family.</text>
</comment>
<proteinExistence type="inferred from homology"/>
<dbReference type="Proteomes" id="UP000306317">
    <property type="component" value="Unassembled WGS sequence"/>
</dbReference>
<dbReference type="PANTHER" id="PTHR38107:SF3">
    <property type="entry name" value="LYSOZYME RRRD-RELATED"/>
    <property type="match status" value="1"/>
</dbReference>
<dbReference type="CDD" id="cd16900">
    <property type="entry name" value="endolysin_R21-like"/>
    <property type="match status" value="1"/>
</dbReference>
<dbReference type="GO" id="GO:0042742">
    <property type="term" value="P:defense response to bacterium"/>
    <property type="evidence" value="ECO:0007669"/>
    <property type="project" value="UniProtKB-KW"/>
</dbReference>
<dbReference type="InterPro" id="IPR051018">
    <property type="entry name" value="Bacteriophage_GH24"/>
</dbReference>
<dbReference type="EMBL" id="MWIO01000045">
    <property type="protein sequence ID" value="THD06124.1"/>
    <property type="molecule type" value="Genomic_DNA"/>
</dbReference>
<evidence type="ECO:0000313" key="8">
    <source>
        <dbReference type="Proteomes" id="UP000306317"/>
    </source>
</evidence>
<keyword evidence="3 6" id="KW-0081">Bacteriolytic enzyme</keyword>
<evidence type="ECO:0000256" key="1">
    <source>
        <dbReference type="ARBA" id="ARBA00000632"/>
    </source>
</evidence>
<dbReference type="GO" id="GO:0003796">
    <property type="term" value="F:lysozyme activity"/>
    <property type="evidence" value="ECO:0007669"/>
    <property type="project" value="UniProtKB-EC"/>
</dbReference>
<evidence type="ECO:0000256" key="3">
    <source>
        <dbReference type="ARBA" id="ARBA00022638"/>
    </source>
</evidence>
<comment type="caution">
    <text evidence="7">The sequence shown here is derived from an EMBL/GenBank/DDBJ whole genome shotgun (WGS) entry which is preliminary data.</text>
</comment>
<dbReference type="HAMAP" id="MF_04110">
    <property type="entry name" value="ENDOLYSIN_T4"/>
    <property type="match status" value="1"/>
</dbReference>
<keyword evidence="2 6" id="KW-0929">Antimicrobial</keyword>
<evidence type="ECO:0000256" key="5">
    <source>
        <dbReference type="ARBA" id="ARBA00023295"/>
    </source>
</evidence>
<dbReference type="Gene3D" id="1.10.530.40">
    <property type="match status" value="1"/>
</dbReference>
<evidence type="ECO:0000256" key="6">
    <source>
        <dbReference type="RuleBase" id="RU003788"/>
    </source>
</evidence>
<dbReference type="OrthoDB" id="8141296at2"/>
<dbReference type="GO" id="GO:0016998">
    <property type="term" value="P:cell wall macromolecule catabolic process"/>
    <property type="evidence" value="ECO:0007669"/>
    <property type="project" value="InterPro"/>
</dbReference>
<dbReference type="InterPro" id="IPR023347">
    <property type="entry name" value="Lysozyme_dom_sf"/>
</dbReference>
<keyword evidence="4 6" id="KW-0378">Hydrolase</keyword>
<accession>A0A4S3KDY4</accession>
<organism evidence="7 8">
    <name type="scientific">Rhodanobacter lindaniclasticus</name>
    <dbReference type="NCBI Taxonomy" id="75310"/>
    <lineage>
        <taxon>Bacteria</taxon>
        <taxon>Pseudomonadati</taxon>
        <taxon>Pseudomonadota</taxon>
        <taxon>Gammaproteobacteria</taxon>
        <taxon>Lysobacterales</taxon>
        <taxon>Rhodanobacteraceae</taxon>
        <taxon>Rhodanobacter</taxon>
    </lineage>
</organism>
<name>A0A4S3KDY4_9GAMM</name>
<dbReference type="InterPro" id="IPR023346">
    <property type="entry name" value="Lysozyme-like_dom_sf"/>
</dbReference>
<keyword evidence="8" id="KW-1185">Reference proteome</keyword>
<dbReference type="GO" id="GO:0031640">
    <property type="term" value="P:killing of cells of another organism"/>
    <property type="evidence" value="ECO:0007669"/>
    <property type="project" value="UniProtKB-KW"/>
</dbReference>
<evidence type="ECO:0000256" key="4">
    <source>
        <dbReference type="ARBA" id="ARBA00022801"/>
    </source>
</evidence>
<evidence type="ECO:0000256" key="2">
    <source>
        <dbReference type="ARBA" id="ARBA00022529"/>
    </source>
</evidence>
<comment type="catalytic activity">
    <reaction evidence="1 6">
        <text>Hydrolysis of (1-&gt;4)-beta-linkages between N-acetylmuramic acid and N-acetyl-D-glucosamine residues in a peptidoglycan and between N-acetyl-D-glucosamine residues in chitodextrins.</text>
        <dbReference type="EC" id="3.2.1.17"/>
    </reaction>
</comment>
<dbReference type="PANTHER" id="PTHR38107">
    <property type="match status" value="1"/>
</dbReference>
<dbReference type="InterPro" id="IPR002196">
    <property type="entry name" value="Glyco_hydro_24"/>
</dbReference>
<dbReference type="Pfam" id="PF00959">
    <property type="entry name" value="Phage_lysozyme"/>
    <property type="match status" value="1"/>
</dbReference>
<dbReference type="SUPFAM" id="SSF53955">
    <property type="entry name" value="Lysozyme-like"/>
    <property type="match status" value="1"/>
</dbReference>
<protein>
    <recommendedName>
        <fullName evidence="6">Lysozyme</fullName>
        <ecNumber evidence="6">3.2.1.17</ecNumber>
    </recommendedName>
</protein>
<dbReference type="AlphaFoldDB" id="A0A4S3KDY4"/>
<evidence type="ECO:0000313" key="7">
    <source>
        <dbReference type="EMBL" id="THD06124.1"/>
    </source>
</evidence>